<dbReference type="EMBL" id="CBUH010000153">
    <property type="protein sequence ID" value="CDI43103.1"/>
    <property type="molecule type" value="Genomic_DNA"/>
</dbReference>
<feature type="transmembrane region" description="Helical" evidence="1">
    <location>
        <begin position="202"/>
        <end position="224"/>
    </location>
</feature>
<keyword evidence="1" id="KW-0812">Transmembrane</keyword>
<evidence type="ECO:0000313" key="2">
    <source>
        <dbReference type="EMBL" id="CDI43103.1"/>
    </source>
</evidence>
<dbReference type="GO" id="GO:0051301">
    <property type="term" value="P:cell division"/>
    <property type="evidence" value="ECO:0007669"/>
    <property type="project" value="UniProtKB-KW"/>
</dbReference>
<gene>
    <name evidence="2" type="ORF">LHCIRMBIA953_01203</name>
</gene>
<keyword evidence="1" id="KW-0472">Membrane</keyword>
<comment type="caution">
    <text evidence="2">The sequence shown here is derived from an EMBL/GenBank/DDBJ whole genome shotgun (WGS) entry which is preliminary data.</text>
</comment>
<reference evidence="2 3" key="1">
    <citation type="submission" date="2013-09" db="EMBL/GenBank/DDBJ databases">
        <title>Draft Genome Sequence of five Lactobacillus helveticus strains CIRM-BIA 101T, 103, 104, 951 and 953 isolated from milk product.</title>
        <authorList>
            <person name="Valence F."/>
            <person name="Chuat V."/>
            <person name="Ma L."/>
            <person name="Creno S."/>
            <person name="Falentin H."/>
            <person name="Lortal S."/>
            <person name="Bizet C."/>
            <person name="Clermont D."/>
            <person name="Loux V."/>
            <person name="Bouchier C."/>
            <person name="Cousin S."/>
        </authorList>
    </citation>
    <scope>NUCLEOTIDE SEQUENCE [LARGE SCALE GENOMIC DNA]</scope>
    <source>
        <strain evidence="2 3">CIRM-BIA 953</strain>
    </source>
</reference>
<feature type="transmembrane region" description="Helical" evidence="1">
    <location>
        <begin position="77"/>
        <end position="98"/>
    </location>
</feature>
<keyword evidence="1" id="KW-1133">Transmembrane helix</keyword>
<evidence type="ECO:0000313" key="3">
    <source>
        <dbReference type="Proteomes" id="UP000017243"/>
    </source>
</evidence>
<keyword evidence="2" id="KW-0131">Cell cycle</keyword>
<feature type="transmembrane region" description="Helical" evidence="1">
    <location>
        <begin position="105"/>
        <end position="124"/>
    </location>
</feature>
<feature type="transmembrane region" description="Helical" evidence="1">
    <location>
        <begin position="130"/>
        <end position="147"/>
    </location>
</feature>
<accession>U4QEU5</accession>
<organism evidence="2 3">
    <name type="scientific">Lactobacillus helveticus CIRM-BIA 953</name>
    <dbReference type="NCBI Taxonomy" id="1226335"/>
    <lineage>
        <taxon>Bacteria</taxon>
        <taxon>Bacillati</taxon>
        <taxon>Bacillota</taxon>
        <taxon>Bacilli</taxon>
        <taxon>Lactobacillales</taxon>
        <taxon>Lactobacillaceae</taxon>
        <taxon>Lactobacillus</taxon>
    </lineage>
</organism>
<feature type="transmembrane region" description="Helical" evidence="1">
    <location>
        <begin position="51"/>
        <end position="71"/>
    </location>
</feature>
<evidence type="ECO:0000256" key="1">
    <source>
        <dbReference type="SAM" id="Phobius"/>
    </source>
</evidence>
<dbReference type="RefSeq" id="WP_023061812.1">
    <property type="nucleotide sequence ID" value="NZ_CBUH010000153.1"/>
</dbReference>
<sequence length="267" mass="30480">MIRFQILNHAVLLTSDALLHFQRFYDTSMQIKTGNFSYFQTNFAFSHSGRIFNAVYGPFLAYIGGFLLLLVHNWFNFQILTVFTVLLIAGIGMYRLVLKANVDEVIAILLALIYLQFGIVAGILRFNFMAWGAALAPYAMMQVLYMINDERKPILWLSLALIMSLIAQVHLLSTVYIACTFVPFAIYALVKTSAKKQMIIDFFKALGTTLVLTANVWGGLLVLYSHNKISLPNQYNLYYHVVKYKKFINLHGFLLINCRRKHGISIP</sequence>
<keyword evidence="2" id="KW-0132">Cell division</keyword>
<protein>
    <submittedName>
        <fullName evidence="2">Cell division protein</fullName>
    </submittedName>
</protein>
<feature type="transmembrane region" description="Helical" evidence="1">
    <location>
        <begin position="159"/>
        <end position="190"/>
    </location>
</feature>
<name>U4QEU5_LACHE</name>
<dbReference type="Proteomes" id="UP000017243">
    <property type="component" value="Unassembled WGS sequence"/>
</dbReference>
<proteinExistence type="predicted"/>
<dbReference type="AlphaFoldDB" id="U4QEU5"/>